<feature type="binding site" evidence="6">
    <location>
        <position position="72"/>
    </location>
    <ligand>
        <name>S-adenosyl-L-methionine</name>
        <dbReference type="ChEBI" id="CHEBI:59789"/>
    </ligand>
</feature>
<evidence type="ECO:0000256" key="6">
    <source>
        <dbReference type="HAMAP-Rule" id="MF_00074"/>
    </source>
</evidence>
<accession>A0A1G8Y7B9</accession>
<keyword evidence="4 6" id="KW-0808">Transferase</keyword>
<dbReference type="EMBL" id="FNFV01000001">
    <property type="protein sequence ID" value="SDJ98085.1"/>
    <property type="molecule type" value="Genomic_DNA"/>
</dbReference>
<dbReference type="AlphaFoldDB" id="A0A1G8Y7B9"/>
<comment type="catalytic activity">
    <reaction evidence="6">
        <text>guanosine(527) in 16S rRNA + S-adenosyl-L-methionine = N(7)-methylguanosine(527) in 16S rRNA + S-adenosyl-L-homocysteine</text>
        <dbReference type="Rhea" id="RHEA:42732"/>
        <dbReference type="Rhea" id="RHEA-COMP:10209"/>
        <dbReference type="Rhea" id="RHEA-COMP:10210"/>
        <dbReference type="ChEBI" id="CHEBI:57856"/>
        <dbReference type="ChEBI" id="CHEBI:59789"/>
        <dbReference type="ChEBI" id="CHEBI:74269"/>
        <dbReference type="ChEBI" id="CHEBI:74480"/>
        <dbReference type="EC" id="2.1.1.170"/>
    </reaction>
</comment>
<dbReference type="EC" id="2.1.1.170" evidence="6"/>
<dbReference type="SUPFAM" id="SSF53335">
    <property type="entry name" value="S-adenosyl-L-methionine-dependent methyltransferases"/>
    <property type="match status" value="1"/>
</dbReference>
<organism evidence="7 8">
    <name type="scientific">Meinhardsimonia xiamenensis</name>
    <dbReference type="NCBI Taxonomy" id="990712"/>
    <lineage>
        <taxon>Bacteria</taxon>
        <taxon>Pseudomonadati</taxon>
        <taxon>Pseudomonadota</taxon>
        <taxon>Alphaproteobacteria</taxon>
        <taxon>Rhodobacterales</taxon>
        <taxon>Paracoccaceae</taxon>
        <taxon>Meinhardsimonia</taxon>
    </lineage>
</organism>
<keyword evidence="2 6" id="KW-0698">rRNA processing</keyword>
<feature type="binding site" evidence="6">
    <location>
        <position position="135"/>
    </location>
    <ligand>
        <name>S-adenosyl-L-methionine</name>
        <dbReference type="ChEBI" id="CHEBI:59789"/>
    </ligand>
</feature>
<dbReference type="PIRSF" id="PIRSF003078">
    <property type="entry name" value="GidB"/>
    <property type="match status" value="1"/>
</dbReference>
<dbReference type="InterPro" id="IPR003682">
    <property type="entry name" value="rRNA_ssu_MeTfrase_G"/>
</dbReference>
<comment type="similarity">
    <text evidence="6">Belongs to the methyltransferase superfamily. RNA methyltransferase RsmG family.</text>
</comment>
<keyword evidence="3 6" id="KW-0489">Methyltransferase</keyword>
<evidence type="ECO:0000256" key="3">
    <source>
        <dbReference type="ARBA" id="ARBA00022603"/>
    </source>
</evidence>
<evidence type="ECO:0000313" key="8">
    <source>
        <dbReference type="Proteomes" id="UP000199328"/>
    </source>
</evidence>
<dbReference type="RefSeq" id="WP_092497276.1">
    <property type="nucleotide sequence ID" value="NZ_FNFV01000001.1"/>
</dbReference>
<protein>
    <recommendedName>
        <fullName evidence="6">Ribosomal RNA small subunit methyltransferase G</fullName>
        <ecNumber evidence="6">2.1.1.170</ecNumber>
    </recommendedName>
    <alternativeName>
        <fullName evidence="6">16S rRNA 7-methylguanosine methyltransferase</fullName>
        <shortName evidence="6">16S rRNA m7G methyltransferase</shortName>
    </alternativeName>
</protein>
<keyword evidence="8" id="KW-1185">Reference proteome</keyword>
<gene>
    <name evidence="6" type="primary">rsmG</name>
    <name evidence="7" type="ORF">SAMN05216257_101192</name>
</gene>
<dbReference type="GO" id="GO:0005829">
    <property type="term" value="C:cytosol"/>
    <property type="evidence" value="ECO:0007669"/>
    <property type="project" value="TreeGrafter"/>
</dbReference>
<dbReference type="PANTHER" id="PTHR31760:SF0">
    <property type="entry name" value="S-ADENOSYL-L-METHIONINE-DEPENDENT METHYLTRANSFERASES SUPERFAMILY PROTEIN"/>
    <property type="match status" value="1"/>
</dbReference>
<dbReference type="GO" id="GO:0070043">
    <property type="term" value="F:rRNA (guanine-N7-)-methyltransferase activity"/>
    <property type="evidence" value="ECO:0007669"/>
    <property type="project" value="UniProtKB-UniRule"/>
</dbReference>
<dbReference type="HAMAP" id="MF_00074">
    <property type="entry name" value="16SrRNA_methyltr_G"/>
    <property type="match status" value="1"/>
</dbReference>
<keyword evidence="5 6" id="KW-0949">S-adenosyl-L-methionine</keyword>
<evidence type="ECO:0000256" key="4">
    <source>
        <dbReference type="ARBA" id="ARBA00022679"/>
    </source>
</evidence>
<dbReference type="Gene3D" id="3.40.50.150">
    <property type="entry name" value="Vaccinia Virus protein VP39"/>
    <property type="match status" value="1"/>
</dbReference>
<dbReference type="NCBIfam" id="TIGR00138">
    <property type="entry name" value="rsmG_gidB"/>
    <property type="match status" value="1"/>
</dbReference>
<comment type="function">
    <text evidence="6">Specifically methylates the N7 position of guanine in position 527 of 16S rRNA.</text>
</comment>
<feature type="binding site" evidence="6">
    <location>
        <begin position="121"/>
        <end position="122"/>
    </location>
    <ligand>
        <name>S-adenosyl-L-methionine</name>
        <dbReference type="ChEBI" id="CHEBI:59789"/>
    </ligand>
</feature>
<feature type="binding site" evidence="6">
    <location>
        <position position="67"/>
    </location>
    <ligand>
        <name>S-adenosyl-L-methionine</name>
        <dbReference type="ChEBI" id="CHEBI:59789"/>
    </ligand>
</feature>
<dbReference type="PANTHER" id="PTHR31760">
    <property type="entry name" value="S-ADENOSYL-L-METHIONINE-DEPENDENT METHYLTRANSFERASES SUPERFAMILY PROTEIN"/>
    <property type="match status" value="1"/>
</dbReference>
<dbReference type="Proteomes" id="UP000199328">
    <property type="component" value="Unassembled WGS sequence"/>
</dbReference>
<name>A0A1G8Y7B9_9RHOB</name>
<dbReference type="Pfam" id="PF02527">
    <property type="entry name" value="GidB"/>
    <property type="match status" value="1"/>
</dbReference>
<keyword evidence="1 6" id="KW-0963">Cytoplasm</keyword>
<evidence type="ECO:0000256" key="5">
    <source>
        <dbReference type="ARBA" id="ARBA00022691"/>
    </source>
</evidence>
<comment type="subcellular location">
    <subcellularLocation>
        <location evidence="6">Cytoplasm</location>
    </subcellularLocation>
</comment>
<dbReference type="InterPro" id="IPR029063">
    <property type="entry name" value="SAM-dependent_MTases_sf"/>
</dbReference>
<evidence type="ECO:0000256" key="1">
    <source>
        <dbReference type="ARBA" id="ARBA00022490"/>
    </source>
</evidence>
<comment type="caution">
    <text evidence="6">Lacks conserved residue(s) required for the propagation of feature annotation.</text>
</comment>
<dbReference type="OrthoDB" id="9808773at2"/>
<evidence type="ECO:0000313" key="7">
    <source>
        <dbReference type="EMBL" id="SDJ98085.1"/>
    </source>
</evidence>
<sequence length="202" mass="22442">MFRLALSLNEGELEAFQRYADLLQRWSGAINLVARSTLGDVWRRHFLDSAQLVELVGNSDGTWVDLGSGAGFPGLVVAILAKRRFPDMSVTLIEADQRKAAFLRSVSRETSTPVRIIADRVERVPPLGARIVSARAFAPLPDLLDHASRHLAPGGVCLFPKGRNFRSEIERARKEWHFTCEAIPSRVEDDAAILKIGEIERA</sequence>
<proteinExistence type="inferred from homology"/>
<dbReference type="STRING" id="990712.SAMN05216257_101192"/>
<evidence type="ECO:0000256" key="2">
    <source>
        <dbReference type="ARBA" id="ARBA00022552"/>
    </source>
</evidence>
<reference evidence="8" key="1">
    <citation type="submission" date="2016-10" db="EMBL/GenBank/DDBJ databases">
        <authorList>
            <person name="Varghese N."/>
            <person name="Submissions S."/>
        </authorList>
    </citation>
    <scope>NUCLEOTIDE SEQUENCE [LARGE SCALE GENOMIC DNA]</scope>
    <source>
        <strain evidence="8">CGMCC 1.10789</strain>
    </source>
</reference>